<evidence type="ECO:0000256" key="2">
    <source>
        <dbReference type="ARBA" id="ARBA00004434"/>
    </source>
</evidence>
<evidence type="ECO:0000256" key="9">
    <source>
        <dbReference type="RuleBase" id="RU363011"/>
    </source>
</evidence>
<evidence type="ECO:0000256" key="8">
    <source>
        <dbReference type="ARBA" id="ARBA00023136"/>
    </source>
</evidence>
<comment type="function">
    <text evidence="1 9">Component of the MICOS complex, a large protein complex of the mitochondrial inner membrane that plays crucial roles in the maintenance of crista junctions, inner membrane architecture, and formation of contact sites to the outer membrane.</text>
</comment>
<dbReference type="AlphaFoldDB" id="A0A8C8S740"/>
<keyword evidence="4" id="KW-0812">Transmembrane</keyword>
<evidence type="ECO:0000256" key="1">
    <source>
        <dbReference type="ARBA" id="ARBA00002689"/>
    </source>
</evidence>
<keyword evidence="11" id="KW-1185">Reference proteome</keyword>
<dbReference type="Pfam" id="PF04418">
    <property type="entry name" value="DUF543"/>
    <property type="match status" value="1"/>
</dbReference>
<keyword evidence="7 9" id="KW-0496">Mitochondrion</keyword>
<evidence type="ECO:0000256" key="3">
    <source>
        <dbReference type="ARBA" id="ARBA00006792"/>
    </source>
</evidence>
<keyword evidence="8" id="KW-0472">Membrane</keyword>
<evidence type="ECO:0000313" key="10">
    <source>
        <dbReference type="Ensembl" id="ENSPCEP00000015713.1"/>
    </source>
</evidence>
<evidence type="ECO:0000313" key="11">
    <source>
        <dbReference type="Proteomes" id="UP000694393"/>
    </source>
</evidence>
<comment type="subunit">
    <text evidence="9">Component of the mitochondrial contact site and cristae organizing system (MICOS) complex.</text>
</comment>
<comment type="subcellular location">
    <subcellularLocation>
        <location evidence="2 9">Mitochondrion inner membrane</location>
        <topology evidence="2 9">Single-pass membrane protein</topology>
    </subcellularLocation>
</comment>
<sequence length="104" mass="11085">MLAKAGMGGSVRLMMSTTTTAGGGGDKMASESELGRKWDRCLADSTVKLGAGLGLGIVFSVIFFKRKTWPIAFGSGMGLGMAYSNCQHDFQSPYLLHGKFVKEQ</sequence>
<dbReference type="PANTHER" id="PTHR21304:SF0">
    <property type="entry name" value="MICOS COMPLEX SUBUNIT MIC10"/>
    <property type="match status" value="1"/>
</dbReference>
<dbReference type="GO" id="GO:0061617">
    <property type="term" value="C:MICOS complex"/>
    <property type="evidence" value="ECO:0007669"/>
    <property type="project" value="UniProtKB-UniRule"/>
</dbReference>
<organism evidence="10 11">
    <name type="scientific">Pelusios castaneus</name>
    <name type="common">West African mud turtle</name>
    <dbReference type="NCBI Taxonomy" id="367368"/>
    <lineage>
        <taxon>Eukaryota</taxon>
        <taxon>Metazoa</taxon>
        <taxon>Chordata</taxon>
        <taxon>Craniata</taxon>
        <taxon>Vertebrata</taxon>
        <taxon>Euteleostomi</taxon>
        <taxon>Archelosauria</taxon>
        <taxon>Testudinata</taxon>
        <taxon>Testudines</taxon>
        <taxon>Pleurodira</taxon>
        <taxon>Pelomedusidae</taxon>
        <taxon>Pelusios</taxon>
    </lineage>
</organism>
<reference evidence="10" key="2">
    <citation type="submission" date="2025-09" db="UniProtKB">
        <authorList>
            <consortium name="Ensembl"/>
        </authorList>
    </citation>
    <scope>IDENTIFICATION</scope>
</reference>
<evidence type="ECO:0000256" key="5">
    <source>
        <dbReference type="ARBA" id="ARBA00022792"/>
    </source>
</evidence>
<protein>
    <recommendedName>
        <fullName evidence="9">MICOS complex subunit MIC10</fullName>
    </recommendedName>
</protein>
<reference evidence="10" key="1">
    <citation type="submission" date="2025-08" db="UniProtKB">
        <authorList>
            <consortium name="Ensembl"/>
        </authorList>
    </citation>
    <scope>IDENTIFICATION</scope>
</reference>
<accession>A0A8C8S740</accession>
<keyword evidence="5 9" id="KW-0999">Mitochondrion inner membrane</keyword>
<evidence type="ECO:0000256" key="4">
    <source>
        <dbReference type="ARBA" id="ARBA00022692"/>
    </source>
</evidence>
<dbReference type="InterPro" id="IPR007512">
    <property type="entry name" value="Mic10"/>
</dbReference>
<dbReference type="Proteomes" id="UP000694393">
    <property type="component" value="Unplaced"/>
</dbReference>
<evidence type="ECO:0000256" key="6">
    <source>
        <dbReference type="ARBA" id="ARBA00022989"/>
    </source>
</evidence>
<keyword evidence="6" id="KW-1133">Transmembrane helix</keyword>
<comment type="similarity">
    <text evidence="3 9">Belongs to the MICOS complex subunit Mic10 family.</text>
</comment>
<evidence type="ECO:0000256" key="7">
    <source>
        <dbReference type="ARBA" id="ARBA00023128"/>
    </source>
</evidence>
<name>A0A8C8S740_9SAUR</name>
<dbReference type="PANTHER" id="PTHR21304">
    <property type="entry name" value="MICOS COMPLEX SUBUNIT MIC10"/>
    <property type="match status" value="1"/>
</dbReference>
<dbReference type="Ensembl" id="ENSPCET00000016268.1">
    <property type="protein sequence ID" value="ENSPCEP00000015713.1"/>
    <property type="gene ID" value="ENSPCEG00000012409.1"/>
</dbReference>
<proteinExistence type="inferred from homology"/>